<dbReference type="GO" id="GO:0006730">
    <property type="term" value="P:one-carbon metabolic process"/>
    <property type="evidence" value="ECO:0007669"/>
    <property type="project" value="UniProtKB-KW"/>
</dbReference>
<dbReference type="GO" id="GO:0006189">
    <property type="term" value="P:'de novo' IMP biosynthetic process"/>
    <property type="evidence" value="ECO:0007669"/>
    <property type="project" value="UniProtKB-UniRule"/>
</dbReference>
<dbReference type="PANTHER" id="PTHR42706">
    <property type="entry name" value="FORMYLTETRAHYDROFOLATE DEFORMYLASE"/>
    <property type="match status" value="1"/>
</dbReference>
<dbReference type="SUPFAM" id="SSF53328">
    <property type="entry name" value="Formyltransferase"/>
    <property type="match status" value="1"/>
</dbReference>
<dbReference type="EMBL" id="ALQA01000003">
    <property type="protein sequence ID" value="EJZ12332.1"/>
    <property type="molecule type" value="Genomic_DNA"/>
</dbReference>
<dbReference type="HOGENOM" id="CLU_038395_3_0_11"/>
<dbReference type="InterPro" id="IPR002912">
    <property type="entry name" value="ACT_dom"/>
</dbReference>
<keyword evidence="2 3" id="KW-0378">Hydrolase</keyword>
<comment type="similarity">
    <text evidence="3">Belongs to the PurU family.</text>
</comment>
<feature type="domain" description="ACT" evidence="5">
    <location>
        <begin position="22"/>
        <end position="95"/>
    </location>
</feature>
<proteinExistence type="inferred from homology"/>
<evidence type="ECO:0000256" key="1">
    <source>
        <dbReference type="ARBA" id="ARBA00022563"/>
    </source>
</evidence>
<evidence type="ECO:0000313" key="7">
    <source>
        <dbReference type="Proteomes" id="UP000006072"/>
    </source>
</evidence>
<dbReference type="NCBIfam" id="NF004684">
    <property type="entry name" value="PRK06027.1"/>
    <property type="match status" value="1"/>
</dbReference>
<evidence type="ECO:0000259" key="5">
    <source>
        <dbReference type="PROSITE" id="PS51671"/>
    </source>
</evidence>
<dbReference type="InterPro" id="IPR036477">
    <property type="entry name" value="Formyl_transf_N_sf"/>
</dbReference>
<dbReference type="InterPro" id="IPR044074">
    <property type="entry name" value="PurU_ACT"/>
</dbReference>
<comment type="pathway">
    <text evidence="3">Purine metabolism; IMP biosynthesis via de novo pathway; formate from 10-formyl-5,6,7,8-tetrahydrofolate: step 1/1.</text>
</comment>
<gene>
    <name evidence="3" type="primary">purU</name>
    <name evidence="6" type="ORF">MVAC_01969</name>
</gene>
<comment type="function">
    <text evidence="3">Catalyzes the hydrolysis of 10-formyltetrahydrofolate (formyl-FH4) to formate and tetrahydrofolate (FH4).</text>
</comment>
<keyword evidence="7" id="KW-1185">Reference proteome</keyword>
<comment type="caution">
    <text evidence="6">The sequence shown here is derived from an EMBL/GenBank/DDBJ whole genome shotgun (WGS) entry which is preliminary data.</text>
</comment>
<organism evidence="6 7">
    <name type="scientific">Mycolicibacterium vaccae ATCC 25954</name>
    <dbReference type="NCBI Taxonomy" id="1194972"/>
    <lineage>
        <taxon>Bacteria</taxon>
        <taxon>Bacillati</taxon>
        <taxon>Actinomycetota</taxon>
        <taxon>Actinomycetes</taxon>
        <taxon>Mycobacteriales</taxon>
        <taxon>Mycobacteriaceae</taxon>
        <taxon>Mycolicibacterium</taxon>
    </lineage>
</organism>
<evidence type="ECO:0000256" key="4">
    <source>
        <dbReference type="NCBIfam" id="TIGR00655"/>
    </source>
</evidence>
<reference evidence="6 7" key="1">
    <citation type="journal article" date="2012" name="J. Bacteriol.">
        <title>Complete Genome Sequence of Mycobacterium vaccae Type Strain ATCC 25954.</title>
        <authorList>
            <person name="Ho Y.S."/>
            <person name="Adroub S.A."/>
            <person name="Abadi M."/>
            <person name="Al Alwan B."/>
            <person name="Alkhateeb R."/>
            <person name="Gao G."/>
            <person name="Ragab A."/>
            <person name="Ali S."/>
            <person name="van Soolingen D."/>
            <person name="Bitter W."/>
            <person name="Pain A."/>
            <person name="Abdallah A.M."/>
        </authorList>
    </citation>
    <scope>NUCLEOTIDE SEQUENCE [LARGE SCALE GENOMIC DNA]</scope>
    <source>
        <strain evidence="6 7">ATCC 25954</strain>
    </source>
</reference>
<dbReference type="SUPFAM" id="SSF55021">
    <property type="entry name" value="ACT-like"/>
    <property type="match status" value="1"/>
</dbReference>
<dbReference type="Proteomes" id="UP000006072">
    <property type="component" value="Unassembled WGS sequence"/>
</dbReference>
<dbReference type="AlphaFoldDB" id="K0UYW0"/>
<comment type="catalytic activity">
    <reaction evidence="3">
        <text>(6R)-10-formyltetrahydrofolate + H2O = (6S)-5,6,7,8-tetrahydrofolate + formate + H(+)</text>
        <dbReference type="Rhea" id="RHEA:19833"/>
        <dbReference type="ChEBI" id="CHEBI:15377"/>
        <dbReference type="ChEBI" id="CHEBI:15378"/>
        <dbReference type="ChEBI" id="CHEBI:15740"/>
        <dbReference type="ChEBI" id="CHEBI:57453"/>
        <dbReference type="ChEBI" id="CHEBI:195366"/>
        <dbReference type="EC" id="3.5.1.10"/>
    </reaction>
</comment>
<dbReference type="InterPro" id="IPR004810">
    <property type="entry name" value="PurU"/>
</dbReference>
<dbReference type="UniPathway" id="UPA00074">
    <property type="reaction ID" value="UER00170"/>
</dbReference>
<protein>
    <recommendedName>
        <fullName evidence="3 4">Formyltetrahydrofolate deformylase</fullName>
        <ecNumber evidence="3 4">3.5.1.10</ecNumber>
    </recommendedName>
    <alternativeName>
        <fullName evidence="3">Formyl-FH(4) hydrolase</fullName>
    </alternativeName>
</protein>
<dbReference type="Gene3D" id="3.40.50.170">
    <property type="entry name" value="Formyl transferase, N-terminal domain"/>
    <property type="match status" value="1"/>
</dbReference>
<dbReference type="eggNOG" id="COG0788">
    <property type="taxonomic scope" value="Bacteria"/>
</dbReference>
<dbReference type="InterPro" id="IPR041729">
    <property type="entry name" value="Formyl-FH4-Hydrolase_C"/>
</dbReference>
<name>K0UYW0_MYCVA</name>
<dbReference type="PANTHER" id="PTHR42706:SF1">
    <property type="entry name" value="FORMYLTETRAHYDROFOLATE DEFORMYLASE 2, MITOCHONDRIAL"/>
    <property type="match status" value="1"/>
</dbReference>
<dbReference type="PRINTS" id="PR01575">
    <property type="entry name" value="FFH4HYDRLASE"/>
</dbReference>
<dbReference type="EC" id="3.5.1.10" evidence="3 4"/>
<dbReference type="CDD" id="cd08648">
    <property type="entry name" value="FMT_core_Formyl-FH4-Hydrolase_C"/>
    <property type="match status" value="1"/>
</dbReference>
<dbReference type="GO" id="GO:0008864">
    <property type="term" value="F:formyltetrahydrofolate deformylase activity"/>
    <property type="evidence" value="ECO:0007669"/>
    <property type="project" value="UniProtKB-UniRule"/>
</dbReference>
<keyword evidence="3" id="KW-0658">Purine biosynthesis</keyword>
<evidence type="ECO:0000256" key="2">
    <source>
        <dbReference type="ARBA" id="ARBA00022801"/>
    </source>
</evidence>
<feature type="active site" evidence="3">
    <location>
        <position position="244"/>
    </location>
</feature>
<dbReference type="PATRIC" id="fig|1194972.3.peg.400"/>
<dbReference type="InterPro" id="IPR045865">
    <property type="entry name" value="ACT-like_dom_sf"/>
</dbReference>
<evidence type="ECO:0000313" key="6">
    <source>
        <dbReference type="EMBL" id="EJZ12332.1"/>
    </source>
</evidence>
<dbReference type="NCBIfam" id="TIGR00655">
    <property type="entry name" value="PurU"/>
    <property type="match status" value="1"/>
</dbReference>
<dbReference type="Pfam" id="PF00551">
    <property type="entry name" value="Formyl_trans_N"/>
    <property type="match status" value="1"/>
</dbReference>
<dbReference type="PROSITE" id="PS51671">
    <property type="entry name" value="ACT"/>
    <property type="match status" value="1"/>
</dbReference>
<dbReference type="InterPro" id="IPR002376">
    <property type="entry name" value="Formyl_transf_N"/>
</dbReference>
<dbReference type="Gene3D" id="3.30.70.260">
    <property type="match status" value="1"/>
</dbReference>
<dbReference type="PIRSF" id="PIRSF036480">
    <property type="entry name" value="FormyFH4_hydr"/>
    <property type="match status" value="1"/>
</dbReference>
<keyword evidence="1 3" id="KW-0554">One-carbon metabolism</keyword>
<dbReference type="RefSeq" id="WP_003928859.1">
    <property type="nucleotide sequence ID" value="NZ_JH814684.1"/>
</dbReference>
<dbReference type="HAMAP" id="MF_01927">
    <property type="entry name" value="PurU"/>
    <property type="match status" value="1"/>
</dbReference>
<accession>K0UYW0</accession>
<sequence length="300" mass="33565">MTTDPTGQLSPDDAATTGVRFVLTLSCPDRAGIVQAVANALVEADCSITDSQQFSDAPSRRFFMRVAFVRECGPIARDSLESVISRHVDGFGMSWQLYDAADRHRIVVMVSKQGHCLSDLLFRVHSGLLPVDIVAVVSNHPDFEELTRWYGIPFHHVPVTRETKPHAENELREIIARYSADTVVLARYMQVLSNELCRELEGRAINIHHSLLPSFKGARPYYQAYDRGVKVIGATAHYVTADLDEGPIIEQDFVRVDHTRDPGELAAMGRDNEALALARAVKWHAERRVLLFGNRTIVFT</sequence>
<evidence type="ECO:0000256" key="3">
    <source>
        <dbReference type="HAMAP-Rule" id="MF_01927"/>
    </source>
</evidence>
<dbReference type="CDD" id="cd04875">
    <property type="entry name" value="ACT_F4HF-DF"/>
    <property type="match status" value="1"/>
</dbReference>